<dbReference type="KEGG" id="bgp:BGL_1c33680"/>
<dbReference type="AlphaFoldDB" id="A0A0B6RRB0"/>
<dbReference type="EMBL" id="CP002580">
    <property type="protein sequence ID" value="AJK47842.1"/>
    <property type="molecule type" value="Genomic_DNA"/>
</dbReference>
<evidence type="ECO:0000313" key="1">
    <source>
        <dbReference type="EMBL" id="AJK47842.1"/>
    </source>
</evidence>
<dbReference type="Proteomes" id="UP000031838">
    <property type="component" value="Chromosome 1"/>
</dbReference>
<dbReference type="HOGENOM" id="CLU_080357_0_0_4"/>
<protein>
    <recommendedName>
        <fullName evidence="3">Lipoprotein</fullName>
    </recommendedName>
</protein>
<sequence>MPRPRGGFAVCFPLVSPPCSLRSMRAATAVAGRSDMSIPNFRMIAEMLRFPRGGGSRRGPRRGRGSALRRRARGCLLLVMAAAVAGCSPSLDWRTLHSEAGYTIDLPARPTVDARTVEIGGAPLTMRMQAAHVAGAVFAVGTVMLPEASEAGRRVVLDALRAALSRNLRAQPAVREVTVPLAAGGSTPGVELTIRGEPAGASGAAAGKTVVARLVARGAHVYQAVAIADAPLPAEALDQFFGSLKLD</sequence>
<organism evidence="1 2">
    <name type="scientific">Burkholderia plantarii</name>
    <dbReference type="NCBI Taxonomy" id="41899"/>
    <lineage>
        <taxon>Bacteria</taxon>
        <taxon>Pseudomonadati</taxon>
        <taxon>Pseudomonadota</taxon>
        <taxon>Betaproteobacteria</taxon>
        <taxon>Burkholderiales</taxon>
        <taxon>Burkholderiaceae</taxon>
        <taxon>Burkholderia</taxon>
    </lineage>
</organism>
<evidence type="ECO:0008006" key="3">
    <source>
        <dbReference type="Google" id="ProtNLM"/>
    </source>
</evidence>
<gene>
    <name evidence="1" type="ORF">BGL_1c33680</name>
</gene>
<proteinExistence type="predicted"/>
<evidence type="ECO:0000313" key="2">
    <source>
        <dbReference type="Proteomes" id="UP000031838"/>
    </source>
</evidence>
<keyword evidence="2" id="KW-1185">Reference proteome</keyword>
<reference evidence="2" key="1">
    <citation type="submission" date="2011-03" db="EMBL/GenBank/DDBJ databases">
        <authorList>
            <person name="Voget S."/>
            <person name="Streit W.R."/>
            <person name="Jaeger K.E."/>
            <person name="Daniel R."/>
        </authorList>
    </citation>
    <scope>NUCLEOTIDE SEQUENCE [LARGE SCALE GENOMIC DNA]</scope>
    <source>
        <strain evidence="2">PG1</strain>
    </source>
</reference>
<name>A0A0B6RRB0_BURPL</name>
<reference evidence="1 2" key="2">
    <citation type="journal article" date="2016" name="Appl. Microbiol. Biotechnol.">
        <title>Mutations improving production and secretion of extracellular lipase by Burkholderia glumae PG1.</title>
        <authorList>
            <person name="Knapp A."/>
            <person name="Voget S."/>
            <person name="Gao R."/>
            <person name="Zaburannyi N."/>
            <person name="Krysciak D."/>
            <person name="Breuer M."/>
            <person name="Hauer B."/>
            <person name="Streit W.R."/>
            <person name="Muller R."/>
            <person name="Daniel R."/>
            <person name="Jaeger K.E."/>
        </authorList>
    </citation>
    <scope>NUCLEOTIDE SEQUENCE [LARGE SCALE GENOMIC DNA]</scope>
    <source>
        <strain evidence="1 2">PG1</strain>
    </source>
</reference>
<dbReference type="KEGG" id="bpla:bpln_1g32670"/>
<accession>A0A0B6RRB0</accession>